<comment type="subunit">
    <text evidence="10 12 13">Forms a heterotetramer with UvrA during the search for lesions. Interacts with UvrC in an incision complex.</text>
</comment>
<evidence type="ECO:0000256" key="8">
    <source>
        <dbReference type="ARBA" id="ARBA00022881"/>
    </source>
</evidence>
<dbReference type="Gene3D" id="6.10.140.240">
    <property type="match status" value="1"/>
</dbReference>
<keyword evidence="18" id="KW-1185">Reference proteome</keyword>
<dbReference type="RefSeq" id="WP_009531039.1">
    <property type="nucleotide sequence ID" value="NZ_ALNK01000021.1"/>
</dbReference>
<keyword evidence="9 12" id="KW-0234">DNA repair</keyword>
<dbReference type="Proteomes" id="UP000005244">
    <property type="component" value="Unassembled WGS sequence"/>
</dbReference>
<evidence type="ECO:0000259" key="15">
    <source>
        <dbReference type="PROSITE" id="PS51192"/>
    </source>
</evidence>
<dbReference type="Gene3D" id="3.40.50.300">
    <property type="entry name" value="P-loop containing nucleotide triphosphate hydrolases"/>
    <property type="match status" value="3"/>
</dbReference>
<dbReference type="NCBIfam" id="NF003673">
    <property type="entry name" value="PRK05298.1"/>
    <property type="match status" value="1"/>
</dbReference>
<organism evidence="17 18">
    <name type="scientific">Peptoanaerobacter stomatis</name>
    <dbReference type="NCBI Taxonomy" id="796937"/>
    <lineage>
        <taxon>Bacteria</taxon>
        <taxon>Bacillati</taxon>
        <taxon>Bacillota</taxon>
        <taxon>Clostridia</taxon>
        <taxon>Peptostreptococcales</taxon>
        <taxon>Filifactoraceae</taxon>
        <taxon>Peptoanaerobacter</taxon>
    </lineage>
</organism>
<comment type="caution">
    <text evidence="17">The sequence shown here is derived from an EMBL/GenBank/DDBJ whole genome shotgun (WGS) entry which is preliminary data.</text>
</comment>
<keyword evidence="7 12" id="KW-0067">ATP-binding</keyword>
<dbReference type="PANTHER" id="PTHR24029">
    <property type="entry name" value="UVRABC SYSTEM PROTEIN B"/>
    <property type="match status" value="1"/>
</dbReference>
<dbReference type="GO" id="GO:0016887">
    <property type="term" value="F:ATP hydrolysis activity"/>
    <property type="evidence" value="ECO:0007669"/>
    <property type="project" value="InterPro"/>
</dbReference>
<dbReference type="CDD" id="cd18790">
    <property type="entry name" value="SF2_C_UvrB"/>
    <property type="match status" value="1"/>
</dbReference>
<dbReference type="CDD" id="cd17916">
    <property type="entry name" value="DEXHc_UvrB"/>
    <property type="match status" value="1"/>
</dbReference>
<dbReference type="EMBL" id="ALNK01000021">
    <property type="protein sequence ID" value="EJU22591.1"/>
    <property type="molecule type" value="Genomic_DNA"/>
</dbReference>
<dbReference type="InterPro" id="IPR001943">
    <property type="entry name" value="UVR_dom"/>
</dbReference>
<proteinExistence type="inferred from homology"/>
<dbReference type="GO" id="GO:0006289">
    <property type="term" value="P:nucleotide-excision repair"/>
    <property type="evidence" value="ECO:0007669"/>
    <property type="project" value="UniProtKB-UniRule"/>
</dbReference>
<dbReference type="InterPro" id="IPR041471">
    <property type="entry name" value="UvrB_inter"/>
</dbReference>
<name>J4WAC7_9FIRM</name>
<dbReference type="GO" id="GO:0009432">
    <property type="term" value="P:SOS response"/>
    <property type="evidence" value="ECO:0007669"/>
    <property type="project" value="UniProtKB-UniRule"/>
</dbReference>
<keyword evidence="4 12" id="KW-0547">Nucleotide-binding</keyword>
<dbReference type="Pfam" id="PF02151">
    <property type="entry name" value="UVR"/>
    <property type="match status" value="1"/>
</dbReference>
<dbReference type="GO" id="GO:0003677">
    <property type="term" value="F:DNA binding"/>
    <property type="evidence" value="ECO:0007669"/>
    <property type="project" value="UniProtKB-UniRule"/>
</dbReference>
<reference evidence="17 18" key="1">
    <citation type="submission" date="2012-07" db="EMBL/GenBank/DDBJ databases">
        <authorList>
            <person name="Durkin A.S."/>
            <person name="McCorrison J."/>
            <person name="Torralba M."/>
            <person name="Gillis M."/>
            <person name="Methe B."/>
            <person name="Sutton G."/>
            <person name="Nelson K.E."/>
        </authorList>
    </citation>
    <scope>NUCLEOTIDE SEQUENCE [LARGE SCALE GENOMIC DNA]</scope>
    <source>
        <strain evidence="17 18">OBRC8</strain>
    </source>
</reference>
<dbReference type="PROSITE" id="PS50151">
    <property type="entry name" value="UVR"/>
    <property type="match status" value="1"/>
</dbReference>
<evidence type="ECO:0000256" key="11">
    <source>
        <dbReference type="ARBA" id="ARBA00029504"/>
    </source>
</evidence>
<evidence type="ECO:0000256" key="12">
    <source>
        <dbReference type="HAMAP-Rule" id="MF_00204"/>
    </source>
</evidence>
<evidence type="ECO:0000256" key="4">
    <source>
        <dbReference type="ARBA" id="ARBA00022741"/>
    </source>
</evidence>
<dbReference type="Pfam" id="PF00271">
    <property type="entry name" value="Helicase_C"/>
    <property type="match status" value="1"/>
</dbReference>
<dbReference type="SUPFAM" id="SSF46600">
    <property type="entry name" value="C-terminal UvrC-binding domain of UvrB"/>
    <property type="match status" value="1"/>
</dbReference>
<dbReference type="GO" id="GO:0005737">
    <property type="term" value="C:cytoplasm"/>
    <property type="evidence" value="ECO:0007669"/>
    <property type="project" value="UniProtKB-SubCell"/>
</dbReference>
<keyword evidence="12 13" id="KW-0742">SOS response</keyword>
<dbReference type="PROSITE" id="PS51194">
    <property type="entry name" value="HELICASE_CTER"/>
    <property type="match status" value="1"/>
</dbReference>
<dbReference type="InterPro" id="IPR027417">
    <property type="entry name" value="P-loop_NTPase"/>
</dbReference>
<dbReference type="InterPro" id="IPR024759">
    <property type="entry name" value="UvrB_YAD/RRR_dom"/>
</dbReference>
<dbReference type="InterPro" id="IPR004807">
    <property type="entry name" value="UvrB"/>
</dbReference>
<evidence type="ECO:0000259" key="14">
    <source>
        <dbReference type="PROSITE" id="PS50151"/>
    </source>
</evidence>
<dbReference type="GO" id="GO:0009381">
    <property type="term" value="F:excinuclease ABC activity"/>
    <property type="evidence" value="ECO:0007669"/>
    <property type="project" value="UniProtKB-UniRule"/>
</dbReference>
<keyword evidence="6 12" id="KW-0228">DNA excision</keyword>
<dbReference type="HAMAP" id="MF_00204">
    <property type="entry name" value="UvrB"/>
    <property type="match status" value="1"/>
</dbReference>
<dbReference type="Gene3D" id="4.10.860.10">
    <property type="entry name" value="UVR domain"/>
    <property type="match status" value="1"/>
</dbReference>
<feature type="domain" description="Helicase ATP-binding" evidence="15">
    <location>
        <begin position="24"/>
        <end position="177"/>
    </location>
</feature>
<dbReference type="Pfam" id="PF12344">
    <property type="entry name" value="UvrB"/>
    <property type="match status" value="1"/>
</dbReference>
<feature type="short sequence motif" description="Beta-hairpin" evidence="12">
    <location>
        <begin position="90"/>
        <end position="113"/>
    </location>
</feature>
<dbReference type="InterPro" id="IPR014001">
    <property type="entry name" value="Helicase_ATP-bd"/>
</dbReference>
<sequence>MQFEVISSYKPTGDQPQAIKAMSKSIKKGNKFQTLLGVTGSGKTFTMANIIQEVQKPTLVITHNKTLAAQLYSEFKEFFPNNAVEYFVSYYDYYQPEAYVPHSDTYIEKDSSINDEIDKLRHSATAAILERRDTVVVASVSCIYGLGDPTDYLEMMVSLRPEQNKDRDDVIRELVEIQYERNDVNFVRGTFRVRGDILEILPANTDERGLRIEFFGDEIERISEINYLTGEVLGTRDHVSIFPASHYVTNRGKMEKAIKGIEQELKDRIQFFEDNDMLLEAQRISQRTKYDIEMLKEIGNCKGIENYSLHLTGRKVGERPFTLIDFFPDDFLIIIDESHVMLPQLHAMYAGDHSRKKSLIDYGFRLPSAFDNRPLKFEEFESIINQIMFVSATPGKYEMEKSSEFGEQVIRPTGLLDPIIEVRKIEGQIDDLIGEINLRAKKDERVLVTTLTKKMAEKLTSYLEKVGIRVKYLHSDVDTLDRIKIIRDLRIGEFDVLVGINLLREGLDIPEVSLVAILDADKEGFLRSETSLIQTIGRAARNADGKVIMYADIITNSMQVAIDETDRRRHIQEQYNKKYNIKPQTIYKEVRDLIVATKVAETGENYGVKDIIEVEELKQRIILLTEQMLAAAENLEFEKAAKLRDTIKEIEAKIK</sequence>
<dbReference type="Pfam" id="PF04851">
    <property type="entry name" value="ResIII"/>
    <property type="match status" value="1"/>
</dbReference>
<evidence type="ECO:0000256" key="7">
    <source>
        <dbReference type="ARBA" id="ARBA00022840"/>
    </source>
</evidence>
<dbReference type="SMART" id="SM00490">
    <property type="entry name" value="HELICc"/>
    <property type="match status" value="1"/>
</dbReference>
<keyword evidence="5 12" id="KW-0227">DNA damage</keyword>
<evidence type="ECO:0000256" key="10">
    <source>
        <dbReference type="ARBA" id="ARBA00026033"/>
    </source>
</evidence>
<dbReference type="InterPro" id="IPR006935">
    <property type="entry name" value="Helicase/UvrB_N"/>
</dbReference>
<evidence type="ECO:0000313" key="18">
    <source>
        <dbReference type="Proteomes" id="UP000005244"/>
    </source>
</evidence>
<dbReference type="GO" id="GO:0009380">
    <property type="term" value="C:excinuclease repair complex"/>
    <property type="evidence" value="ECO:0007669"/>
    <property type="project" value="InterPro"/>
</dbReference>
<dbReference type="Pfam" id="PF17757">
    <property type="entry name" value="UvrB_inter"/>
    <property type="match status" value="1"/>
</dbReference>
<keyword evidence="17" id="KW-0378">Hydrolase</keyword>
<dbReference type="PATRIC" id="fig|796941.3.peg.1210"/>
<evidence type="ECO:0000256" key="6">
    <source>
        <dbReference type="ARBA" id="ARBA00022769"/>
    </source>
</evidence>
<dbReference type="SMART" id="SM00487">
    <property type="entry name" value="DEXDc"/>
    <property type="match status" value="1"/>
</dbReference>
<protein>
    <recommendedName>
        <fullName evidence="11 12">UvrABC system protein B</fullName>
        <shortName evidence="12">Protein UvrB</shortName>
    </recommendedName>
    <alternativeName>
        <fullName evidence="12">Excinuclease ABC subunit B</fullName>
    </alternativeName>
</protein>
<evidence type="ECO:0000256" key="5">
    <source>
        <dbReference type="ARBA" id="ARBA00022763"/>
    </source>
</evidence>
<evidence type="ECO:0000256" key="1">
    <source>
        <dbReference type="ARBA" id="ARBA00004496"/>
    </source>
</evidence>
<comment type="domain">
    <text evidence="12">The beta-hairpin motif is involved in DNA binding.</text>
</comment>
<dbReference type="SUPFAM" id="SSF52540">
    <property type="entry name" value="P-loop containing nucleoside triphosphate hydrolases"/>
    <property type="match status" value="2"/>
</dbReference>
<feature type="domain" description="UVR" evidence="14">
    <location>
        <begin position="618"/>
        <end position="653"/>
    </location>
</feature>
<feature type="domain" description="Helicase C-terminal" evidence="16">
    <location>
        <begin position="428"/>
        <end position="594"/>
    </location>
</feature>
<dbReference type="PANTHER" id="PTHR24029:SF0">
    <property type="entry name" value="UVRABC SYSTEM PROTEIN B"/>
    <property type="match status" value="1"/>
</dbReference>
<dbReference type="PROSITE" id="PS51192">
    <property type="entry name" value="HELICASE_ATP_BIND_1"/>
    <property type="match status" value="1"/>
</dbReference>
<keyword evidence="3 12" id="KW-0963">Cytoplasm</keyword>
<comment type="similarity">
    <text evidence="2 12 13">Belongs to the UvrB family.</text>
</comment>
<comment type="subcellular location">
    <subcellularLocation>
        <location evidence="1 12 13">Cytoplasm</location>
    </subcellularLocation>
</comment>
<comment type="function">
    <text evidence="12">The UvrABC repair system catalyzes the recognition and processing of DNA lesions. A damage recognition complex composed of 2 UvrA and 2 UvrB subunits scans DNA for abnormalities. Upon binding of the UvrA(2)B(2) complex to a putative damaged site, the DNA wraps around one UvrB monomer. DNA wrap is dependent on ATP binding by UvrB and probably causes local melting of the DNA helix, facilitating insertion of UvrB beta-hairpin between the DNA strands. Then UvrB probes one DNA strand for the presence of a lesion. If a lesion is found the UvrA subunits dissociate and the UvrB-DNA preincision complex is formed. This complex is subsequently bound by UvrC and the second UvrB is released. If no lesion is found, the DNA wraps around the other UvrB subunit that will check the other stand for damage.</text>
</comment>
<evidence type="ECO:0000313" key="17">
    <source>
        <dbReference type="EMBL" id="EJU22591.1"/>
    </source>
</evidence>
<dbReference type="GO" id="GO:0005524">
    <property type="term" value="F:ATP binding"/>
    <property type="evidence" value="ECO:0007669"/>
    <property type="project" value="UniProtKB-UniRule"/>
</dbReference>
<evidence type="ECO:0000256" key="2">
    <source>
        <dbReference type="ARBA" id="ARBA00008533"/>
    </source>
</evidence>
<dbReference type="InterPro" id="IPR001650">
    <property type="entry name" value="Helicase_C-like"/>
</dbReference>
<dbReference type="InterPro" id="IPR036876">
    <property type="entry name" value="UVR_dom_sf"/>
</dbReference>
<evidence type="ECO:0000259" key="16">
    <source>
        <dbReference type="PROSITE" id="PS51194"/>
    </source>
</evidence>
<keyword evidence="8 12" id="KW-0267">Excision nuclease</keyword>
<evidence type="ECO:0000256" key="3">
    <source>
        <dbReference type="ARBA" id="ARBA00022490"/>
    </source>
</evidence>
<feature type="binding site" evidence="12">
    <location>
        <begin position="37"/>
        <end position="44"/>
    </location>
    <ligand>
        <name>ATP</name>
        <dbReference type="ChEBI" id="CHEBI:30616"/>
    </ligand>
</feature>
<evidence type="ECO:0000256" key="9">
    <source>
        <dbReference type="ARBA" id="ARBA00023204"/>
    </source>
</evidence>
<accession>J4WAC7</accession>
<dbReference type="NCBIfam" id="TIGR00631">
    <property type="entry name" value="uvrb"/>
    <property type="match status" value="1"/>
</dbReference>
<evidence type="ECO:0000256" key="13">
    <source>
        <dbReference type="RuleBase" id="RU003587"/>
    </source>
</evidence>
<dbReference type="AlphaFoldDB" id="J4WAC7"/>
<gene>
    <name evidence="12 17" type="primary">uvrB</name>
    <name evidence="17" type="ORF">HMPREF1143_1789</name>
</gene>